<evidence type="ECO:0000256" key="1">
    <source>
        <dbReference type="ARBA" id="ARBA00060888"/>
    </source>
</evidence>
<dbReference type="GO" id="GO:0005524">
    <property type="term" value="F:ATP binding"/>
    <property type="evidence" value="ECO:0007669"/>
    <property type="project" value="UniProtKB-UniRule"/>
</dbReference>
<dbReference type="Gene3D" id="3.30.470.20">
    <property type="entry name" value="ATP-grasp fold, B domain"/>
    <property type="match status" value="1"/>
</dbReference>
<dbReference type="InterPro" id="IPR036291">
    <property type="entry name" value="NAD(P)-bd_dom_sf"/>
</dbReference>
<dbReference type="Gene3D" id="3.40.50.261">
    <property type="entry name" value="Succinyl-CoA synthetase domains"/>
    <property type="match status" value="2"/>
</dbReference>
<dbReference type="PANTHER" id="PTHR42793:SF1">
    <property type="entry name" value="PEPTIDYL-LYSINE N-ACETYLTRANSFERASE PATZ"/>
    <property type="match status" value="1"/>
</dbReference>
<dbReference type="SMART" id="SM00881">
    <property type="entry name" value="CoA_binding"/>
    <property type="match status" value="1"/>
</dbReference>
<dbReference type="PROSITE" id="PS50975">
    <property type="entry name" value="ATP_GRASP"/>
    <property type="match status" value="1"/>
</dbReference>
<gene>
    <name evidence="4" type="ORF">EBQ26_08700</name>
</gene>
<accession>A0A3M6Q0U8</accession>
<dbReference type="Pfam" id="PF13607">
    <property type="entry name" value="Succ_CoA_lig"/>
    <property type="match status" value="1"/>
</dbReference>
<feature type="domain" description="ATP-grasp" evidence="3">
    <location>
        <begin position="522"/>
        <end position="573"/>
    </location>
</feature>
<evidence type="ECO:0000313" key="5">
    <source>
        <dbReference type="Proteomes" id="UP000267521"/>
    </source>
</evidence>
<evidence type="ECO:0000259" key="3">
    <source>
        <dbReference type="PROSITE" id="PS50975"/>
    </source>
</evidence>
<dbReference type="Gene3D" id="3.30.1490.20">
    <property type="entry name" value="ATP-grasp fold, A domain"/>
    <property type="match status" value="1"/>
</dbReference>
<evidence type="ECO:0000256" key="2">
    <source>
        <dbReference type="PROSITE-ProRule" id="PRU00409"/>
    </source>
</evidence>
<protein>
    <submittedName>
        <fullName evidence="4">CoA-binding protein</fullName>
    </submittedName>
</protein>
<keyword evidence="2" id="KW-0547">Nucleotide-binding</keyword>
<dbReference type="SUPFAM" id="SSF51735">
    <property type="entry name" value="NAD(P)-binding Rossmann-fold domains"/>
    <property type="match status" value="1"/>
</dbReference>
<name>A0A3M6Q0U8_9BURK</name>
<dbReference type="AlphaFoldDB" id="A0A3M6Q0U8"/>
<dbReference type="FunFam" id="3.30.1490.20:FF:000020">
    <property type="entry name" value="Protein lysine acetyltransferase"/>
    <property type="match status" value="1"/>
</dbReference>
<dbReference type="GO" id="GO:0046872">
    <property type="term" value="F:metal ion binding"/>
    <property type="evidence" value="ECO:0007669"/>
    <property type="project" value="InterPro"/>
</dbReference>
<dbReference type="EMBL" id="RDQM01000010">
    <property type="protein sequence ID" value="RMW96893.1"/>
    <property type="molecule type" value="Genomic_DNA"/>
</dbReference>
<dbReference type="InterPro" id="IPR003781">
    <property type="entry name" value="CoA-bd"/>
</dbReference>
<reference evidence="4 5" key="1">
    <citation type="submission" date="2018-10" db="EMBL/GenBank/DDBJ databases">
        <title>Comamonadaceae CDC group NO-1 genome sequencing and assembly.</title>
        <authorList>
            <person name="Bernier A.-M."/>
            <person name="Bernard K."/>
        </authorList>
    </citation>
    <scope>NUCLEOTIDE SEQUENCE [LARGE SCALE GENOMIC DNA]</scope>
    <source>
        <strain evidence="4 5">NML970147</strain>
    </source>
</reference>
<comment type="caution">
    <text evidence="4">The sequence shown here is derived from an EMBL/GenBank/DDBJ whole genome shotgun (WGS) entry which is preliminary data.</text>
</comment>
<dbReference type="PANTHER" id="PTHR42793">
    <property type="entry name" value="COA BINDING DOMAIN CONTAINING PROTEIN"/>
    <property type="match status" value="1"/>
</dbReference>
<dbReference type="SUPFAM" id="SSF56059">
    <property type="entry name" value="Glutathione synthetase ATP-binding domain-like"/>
    <property type="match status" value="1"/>
</dbReference>
<evidence type="ECO:0000313" key="4">
    <source>
        <dbReference type="EMBL" id="RMW96893.1"/>
    </source>
</evidence>
<sequence length="736" mass="76605">MTALPETAPASLTGDIARLLRPRSVAIVGASATPGALGASLLDNLERNGFAGEIHLINPKRAEIGGRPCLASVEQLPPGVDVAVLAIPQPAVLETVRALAARQVGAAIIFSAGFAEAGEEGLAQQREIADIARRAGMVIEGPNCLGCINYAARTPLTFVQVDIDAANVPTHAPASAAPSAAASGAMGEMGAHIGVVSQSGAMMTVLCTTLASRKLPLSYAVSTGNEAASHAEDYVHYLLDDPGTRVIAMIVEQFRQPARMLQAVARARAQGQLIVLLHPGKSSAARASAATHTGAMAGDYALMRTKMQRAGAVFAETLEELGDIAEIAVRCPRLPAPGVAVLGESGAFKALTLDWAEELGLPLPAIGDADSPALRQALPPFVGVSNPLDLTAQGLVDPDLYERVLRALCDDARFDTILVGLIQGDPLTCGIKMPPVLRAVREGKPGKPIICAGLDEGAQVPAAFIDEMRALGIPYFPSTERALRALQRLCAFAQRQPQPSALAPQPLALPAGRTVVPEYEAKRLLTPAGIPFGPGRLATSADEAVAIAAELGYPVALKAQAAQLSHKSDAGGVLLNLGDEAALRAAWAQLHANVAQYDASLQLEGVLVEAMGQRGLELIIGARNDPQWGPAILIGLGGVTAEVMRDVRLIDADLSHADILAEINQLQAAALLHGYRGAPKLDVHALADIVLRLGQILRGTPAIREIDLNPVVLYPQGQGAIALDALMLLDDGMPKA</sequence>
<dbReference type="InterPro" id="IPR032875">
    <property type="entry name" value="Succ_CoA_lig_flav_dom"/>
</dbReference>
<dbReference type="Gene3D" id="3.40.50.720">
    <property type="entry name" value="NAD(P)-binding Rossmann-like Domain"/>
    <property type="match status" value="1"/>
</dbReference>
<dbReference type="InterPro" id="IPR011761">
    <property type="entry name" value="ATP-grasp"/>
</dbReference>
<proteinExistence type="inferred from homology"/>
<comment type="similarity">
    <text evidence="1">In the N-terminal section; belongs to the acetate CoA ligase alpha subunit family.</text>
</comment>
<dbReference type="InterPro" id="IPR013815">
    <property type="entry name" value="ATP_grasp_subdomain_1"/>
</dbReference>
<dbReference type="Pfam" id="PF13380">
    <property type="entry name" value="CoA_binding_2"/>
    <property type="match status" value="1"/>
</dbReference>
<dbReference type="InterPro" id="IPR016102">
    <property type="entry name" value="Succinyl-CoA_synth-like"/>
</dbReference>
<keyword evidence="2" id="KW-0067">ATP-binding</keyword>
<dbReference type="RefSeq" id="WP_122238634.1">
    <property type="nucleotide sequence ID" value="NZ_RDQM01000010.1"/>
</dbReference>
<dbReference type="Proteomes" id="UP000267521">
    <property type="component" value="Unassembled WGS sequence"/>
</dbReference>
<organism evidence="4 5">
    <name type="scientific">Allofranklinella schreckenbergeri</name>
    <dbReference type="NCBI Taxonomy" id="1076744"/>
    <lineage>
        <taxon>Bacteria</taxon>
        <taxon>Pseudomonadati</taxon>
        <taxon>Pseudomonadota</taxon>
        <taxon>Betaproteobacteria</taxon>
        <taxon>Burkholderiales</taxon>
        <taxon>Comamonadaceae</taxon>
        <taxon>Allofranklinella</taxon>
    </lineage>
</organism>
<dbReference type="Pfam" id="PF13549">
    <property type="entry name" value="ATP-grasp_5"/>
    <property type="match status" value="1"/>
</dbReference>
<dbReference type="SUPFAM" id="SSF52210">
    <property type="entry name" value="Succinyl-CoA synthetase domains"/>
    <property type="match status" value="2"/>
</dbReference>